<dbReference type="InterPro" id="IPR004358">
    <property type="entry name" value="Sig_transdc_His_kin-like_C"/>
</dbReference>
<feature type="domain" description="HAMP" evidence="16">
    <location>
        <begin position="203"/>
        <end position="255"/>
    </location>
</feature>
<keyword evidence="4" id="KW-1003">Cell membrane</keyword>
<dbReference type="GO" id="GO:0000155">
    <property type="term" value="F:phosphorelay sensor kinase activity"/>
    <property type="evidence" value="ECO:0007669"/>
    <property type="project" value="InterPro"/>
</dbReference>
<dbReference type="Pfam" id="PF02518">
    <property type="entry name" value="HATPase_c"/>
    <property type="match status" value="1"/>
</dbReference>
<dbReference type="InterPro" id="IPR005467">
    <property type="entry name" value="His_kinase_dom"/>
</dbReference>
<evidence type="ECO:0000256" key="8">
    <source>
        <dbReference type="ARBA" id="ARBA00022741"/>
    </source>
</evidence>
<evidence type="ECO:0000256" key="11">
    <source>
        <dbReference type="ARBA" id="ARBA00022989"/>
    </source>
</evidence>
<dbReference type="SMART" id="SM00387">
    <property type="entry name" value="HATPase_c"/>
    <property type="match status" value="1"/>
</dbReference>
<evidence type="ECO:0000256" key="4">
    <source>
        <dbReference type="ARBA" id="ARBA00022475"/>
    </source>
</evidence>
<dbReference type="GO" id="GO:0005524">
    <property type="term" value="F:ATP binding"/>
    <property type="evidence" value="ECO:0007669"/>
    <property type="project" value="UniProtKB-KW"/>
</dbReference>
<feature type="domain" description="Histidine kinase" evidence="15">
    <location>
        <begin position="263"/>
        <end position="478"/>
    </location>
</feature>
<dbReference type="SMART" id="SM00388">
    <property type="entry name" value="HisKA"/>
    <property type="match status" value="1"/>
</dbReference>
<dbReference type="Gene3D" id="3.30.565.10">
    <property type="entry name" value="Histidine kinase-like ATPase, C-terminal domain"/>
    <property type="match status" value="1"/>
</dbReference>
<evidence type="ECO:0000256" key="1">
    <source>
        <dbReference type="ARBA" id="ARBA00000085"/>
    </source>
</evidence>
<dbReference type="EMBL" id="JACOPQ010000011">
    <property type="protein sequence ID" value="MBC5737960.1"/>
    <property type="molecule type" value="Genomic_DNA"/>
</dbReference>
<keyword evidence="11 14" id="KW-1133">Transmembrane helix</keyword>
<evidence type="ECO:0000256" key="14">
    <source>
        <dbReference type="SAM" id="Phobius"/>
    </source>
</evidence>
<dbReference type="PROSITE" id="PS50109">
    <property type="entry name" value="HIS_KIN"/>
    <property type="match status" value="1"/>
</dbReference>
<feature type="transmembrane region" description="Helical" evidence="14">
    <location>
        <begin position="20"/>
        <end position="43"/>
    </location>
</feature>
<dbReference type="GO" id="GO:0005886">
    <property type="term" value="C:plasma membrane"/>
    <property type="evidence" value="ECO:0007669"/>
    <property type="project" value="UniProtKB-SubCell"/>
</dbReference>
<protein>
    <recommendedName>
        <fullName evidence="3">histidine kinase</fullName>
        <ecNumber evidence="3">2.7.13.3</ecNumber>
    </recommendedName>
</protein>
<keyword evidence="10" id="KW-0067">ATP-binding</keyword>
<dbReference type="CDD" id="cd00075">
    <property type="entry name" value="HATPase"/>
    <property type="match status" value="1"/>
</dbReference>
<dbReference type="Proteomes" id="UP000607645">
    <property type="component" value="Unassembled WGS sequence"/>
</dbReference>
<dbReference type="FunFam" id="1.10.287.130:FF:000001">
    <property type="entry name" value="Two-component sensor histidine kinase"/>
    <property type="match status" value="1"/>
</dbReference>
<comment type="caution">
    <text evidence="17">The sequence shown here is derived from an EMBL/GenBank/DDBJ whole genome shotgun (WGS) entry which is preliminary data.</text>
</comment>
<organism evidence="17 18">
    <name type="scientific">Lawsonibacter faecis</name>
    <dbReference type="NCBI Taxonomy" id="2763052"/>
    <lineage>
        <taxon>Bacteria</taxon>
        <taxon>Bacillati</taxon>
        <taxon>Bacillota</taxon>
        <taxon>Clostridia</taxon>
        <taxon>Eubacteriales</taxon>
        <taxon>Oscillospiraceae</taxon>
        <taxon>Lawsonibacter</taxon>
    </lineage>
</organism>
<evidence type="ECO:0000256" key="6">
    <source>
        <dbReference type="ARBA" id="ARBA00022679"/>
    </source>
</evidence>
<keyword evidence="5" id="KW-0597">Phosphoprotein</keyword>
<proteinExistence type="predicted"/>
<comment type="catalytic activity">
    <reaction evidence="1">
        <text>ATP + protein L-histidine = ADP + protein N-phospho-L-histidine.</text>
        <dbReference type="EC" id="2.7.13.3"/>
    </reaction>
</comment>
<keyword evidence="6" id="KW-0808">Transferase</keyword>
<reference evidence="17" key="1">
    <citation type="submission" date="2020-08" db="EMBL/GenBank/DDBJ databases">
        <title>Genome public.</title>
        <authorList>
            <person name="Liu C."/>
            <person name="Sun Q."/>
        </authorList>
    </citation>
    <scope>NUCLEOTIDE SEQUENCE</scope>
    <source>
        <strain evidence="17">NSJ-52</strain>
    </source>
</reference>
<evidence type="ECO:0000256" key="5">
    <source>
        <dbReference type="ARBA" id="ARBA00022553"/>
    </source>
</evidence>
<evidence type="ECO:0000259" key="16">
    <source>
        <dbReference type="PROSITE" id="PS50885"/>
    </source>
</evidence>
<evidence type="ECO:0000313" key="17">
    <source>
        <dbReference type="EMBL" id="MBC5737960.1"/>
    </source>
</evidence>
<gene>
    <name evidence="17" type="ORF">H8S62_13185</name>
</gene>
<evidence type="ECO:0000313" key="18">
    <source>
        <dbReference type="Proteomes" id="UP000607645"/>
    </source>
</evidence>
<keyword evidence="7 14" id="KW-0812">Transmembrane</keyword>
<dbReference type="Pfam" id="PF00672">
    <property type="entry name" value="HAMP"/>
    <property type="match status" value="1"/>
</dbReference>
<dbReference type="Gene3D" id="6.10.340.10">
    <property type="match status" value="1"/>
</dbReference>
<evidence type="ECO:0000256" key="7">
    <source>
        <dbReference type="ARBA" id="ARBA00022692"/>
    </source>
</evidence>
<keyword evidence="18" id="KW-1185">Reference proteome</keyword>
<evidence type="ECO:0000256" key="9">
    <source>
        <dbReference type="ARBA" id="ARBA00022777"/>
    </source>
</evidence>
<dbReference type="EC" id="2.7.13.3" evidence="3"/>
<dbReference type="SMART" id="SM00304">
    <property type="entry name" value="HAMP"/>
    <property type="match status" value="1"/>
</dbReference>
<dbReference type="Gene3D" id="1.10.287.130">
    <property type="match status" value="1"/>
</dbReference>
<dbReference type="InterPro" id="IPR003594">
    <property type="entry name" value="HATPase_dom"/>
</dbReference>
<dbReference type="SUPFAM" id="SSF47384">
    <property type="entry name" value="Homodimeric domain of signal transducing histidine kinase"/>
    <property type="match status" value="1"/>
</dbReference>
<dbReference type="Pfam" id="PF00512">
    <property type="entry name" value="HisKA"/>
    <property type="match status" value="1"/>
</dbReference>
<evidence type="ECO:0000256" key="13">
    <source>
        <dbReference type="ARBA" id="ARBA00023136"/>
    </source>
</evidence>
<evidence type="ECO:0000256" key="10">
    <source>
        <dbReference type="ARBA" id="ARBA00022840"/>
    </source>
</evidence>
<keyword evidence="8" id="KW-0547">Nucleotide-binding</keyword>
<keyword evidence="12" id="KW-0902">Two-component regulatory system</keyword>
<evidence type="ECO:0000259" key="15">
    <source>
        <dbReference type="PROSITE" id="PS50109"/>
    </source>
</evidence>
<dbReference type="CDD" id="cd06225">
    <property type="entry name" value="HAMP"/>
    <property type="match status" value="1"/>
</dbReference>
<evidence type="ECO:0000256" key="2">
    <source>
        <dbReference type="ARBA" id="ARBA00004651"/>
    </source>
</evidence>
<dbReference type="InterPro" id="IPR003660">
    <property type="entry name" value="HAMP_dom"/>
</dbReference>
<dbReference type="PROSITE" id="PS50885">
    <property type="entry name" value="HAMP"/>
    <property type="match status" value="1"/>
</dbReference>
<dbReference type="SUPFAM" id="SSF158472">
    <property type="entry name" value="HAMP domain-like"/>
    <property type="match status" value="1"/>
</dbReference>
<dbReference type="InterPro" id="IPR003661">
    <property type="entry name" value="HisK_dim/P_dom"/>
</dbReference>
<keyword evidence="9 17" id="KW-0418">Kinase</keyword>
<dbReference type="RefSeq" id="WP_155146066.1">
    <property type="nucleotide sequence ID" value="NZ_JACOPQ010000011.1"/>
</dbReference>
<sequence length="478" mass="52471">MEARQKKFKGIRKRWMVNSISVVLLIVLLAVTAFSIALAGYYYSSMSFELKGKAESAVSGGNISNKNDYLTYAQEYVTNRFGDQDHIQVQFISAADGTVQVSSYGMDESYGLSTGTAPGTPDIAEAIEKVETRIWTGSDPHTGEHIMAVSSPLVINGQVEAVARMVTSLRLVDWQIAAVIGIALAVGALILALVYFSNLYFVRSIVEPVAGITETAKRIAAGSYGIQIEKKFDDEIGDLTDTINDMSLKIKQSEKMKSEFIASVSHELRTPLTAINGWAETIQNGEVRDAEDVRKGMGIIVSEARRLTNMVEELLEFSRIEDGRFTLSIESVDIKAELEDAVYTYKEFFRKEGIALNYEDTEEEFPTIEADPERLRQVFSNLFDNAAKHGGSGRRIDTAIGREEDSVVITIRDYGPGIPEEELPHVKYKFYKGSSKARGSGIGLAVCDEIISRHNGTLDIGNAEGGGCVVTIRLPIGT</sequence>
<dbReference type="AlphaFoldDB" id="A0A8J6MD99"/>
<feature type="transmembrane region" description="Helical" evidence="14">
    <location>
        <begin position="174"/>
        <end position="196"/>
    </location>
</feature>
<dbReference type="InterPro" id="IPR036890">
    <property type="entry name" value="HATPase_C_sf"/>
</dbReference>
<keyword evidence="13 14" id="KW-0472">Membrane</keyword>
<evidence type="ECO:0000256" key="3">
    <source>
        <dbReference type="ARBA" id="ARBA00012438"/>
    </source>
</evidence>
<name>A0A8J6MD99_9FIRM</name>
<comment type="subcellular location">
    <subcellularLocation>
        <location evidence="2">Cell membrane</location>
        <topology evidence="2">Multi-pass membrane protein</topology>
    </subcellularLocation>
</comment>
<dbReference type="PANTHER" id="PTHR45528:SF1">
    <property type="entry name" value="SENSOR HISTIDINE KINASE CPXA"/>
    <property type="match status" value="1"/>
</dbReference>
<evidence type="ECO:0000256" key="12">
    <source>
        <dbReference type="ARBA" id="ARBA00023012"/>
    </source>
</evidence>
<accession>A0A8J6MD99</accession>
<dbReference type="PANTHER" id="PTHR45528">
    <property type="entry name" value="SENSOR HISTIDINE KINASE CPXA"/>
    <property type="match status" value="1"/>
</dbReference>
<dbReference type="InterPro" id="IPR050398">
    <property type="entry name" value="HssS/ArlS-like"/>
</dbReference>
<dbReference type="InterPro" id="IPR036097">
    <property type="entry name" value="HisK_dim/P_sf"/>
</dbReference>
<dbReference type="SUPFAM" id="SSF55874">
    <property type="entry name" value="ATPase domain of HSP90 chaperone/DNA topoisomerase II/histidine kinase"/>
    <property type="match status" value="1"/>
</dbReference>
<dbReference type="CDD" id="cd00082">
    <property type="entry name" value="HisKA"/>
    <property type="match status" value="1"/>
</dbReference>
<dbReference type="PRINTS" id="PR00344">
    <property type="entry name" value="BCTRLSENSOR"/>
</dbReference>